<reference evidence="1 2" key="2">
    <citation type="journal article" date="2017" name="Nature">
        <title>The Apostasia genome and the evolution of orchids.</title>
        <authorList>
            <person name="Zhang G.Q."/>
            <person name="Liu K.W."/>
            <person name="Li Z."/>
            <person name="Lohaus R."/>
            <person name="Hsiao Y.Y."/>
            <person name="Niu S.C."/>
            <person name="Wang J.Y."/>
            <person name="Lin Y.C."/>
            <person name="Xu Q."/>
            <person name="Chen L.J."/>
            <person name="Yoshida K."/>
            <person name="Fujiwara S."/>
            <person name="Wang Z.W."/>
            <person name="Zhang Y.Q."/>
            <person name="Mitsuda N."/>
            <person name="Wang M."/>
            <person name="Liu G.H."/>
            <person name="Pecoraro L."/>
            <person name="Huang H.X."/>
            <person name="Xiao X.J."/>
            <person name="Lin M."/>
            <person name="Wu X.Y."/>
            <person name="Wu W.L."/>
            <person name="Chen Y.Y."/>
            <person name="Chang S.B."/>
            <person name="Sakamoto S."/>
            <person name="Ohme-Takagi M."/>
            <person name="Yagi M."/>
            <person name="Zeng S.J."/>
            <person name="Shen C.Y."/>
            <person name="Yeh C.M."/>
            <person name="Luo Y.B."/>
            <person name="Tsai W.C."/>
            <person name="Van de Peer Y."/>
            <person name="Liu Z.J."/>
        </authorList>
    </citation>
    <scope>NUCLEOTIDE SEQUENCE [LARGE SCALE GENOMIC DNA]</scope>
    <source>
        <tissue evidence="1">The whole plant</tissue>
    </source>
</reference>
<organism evidence="1 2">
    <name type="scientific">Dendrobium catenatum</name>
    <dbReference type="NCBI Taxonomy" id="906689"/>
    <lineage>
        <taxon>Eukaryota</taxon>
        <taxon>Viridiplantae</taxon>
        <taxon>Streptophyta</taxon>
        <taxon>Embryophyta</taxon>
        <taxon>Tracheophyta</taxon>
        <taxon>Spermatophyta</taxon>
        <taxon>Magnoliopsida</taxon>
        <taxon>Liliopsida</taxon>
        <taxon>Asparagales</taxon>
        <taxon>Orchidaceae</taxon>
        <taxon>Epidendroideae</taxon>
        <taxon>Malaxideae</taxon>
        <taxon>Dendrobiinae</taxon>
        <taxon>Dendrobium</taxon>
    </lineage>
</organism>
<evidence type="ECO:0000313" key="1">
    <source>
        <dbReference type="EMBL" id="PKU87109.1"/>
    </source>
</evidence>
<evidence type="ECO:0000313" key="2">
    <source>
        <dbReference type="Proteomes" id="UP000233837"/>
    </source>
</evidence>
<gene>
    <name evidence="1" type="ORF">MA16_Dca006517</name>
</gene>
<dbReference type="Proteomes" id="UP000233837">
    <property type="component" value="Unassembled WGS sequence"/>
</dbReference>
<accession>A0A2I0XGS0</accession>
<keyword evidence="2" id="KW-1185">Reference proteome</keyword>
<reference evidence="1 2" key="1">
    <citation type="journal article" date="2016" name="Sci. Rep.">
        <title>The Dendrobium catenatum Lindl. genome sequence provides insights into polysaccharide synthase, floral development and adaptive evolution.</title>
        <authorList>
            <person name="Zhang G.Q."/>
            <person name="Xu Q."/>
            <person name="Bian C."/>
            <person name="Tsai W.C."/>
            <person name="Yeh C.M."/>
            <person name="Liu K.W."/>
            <person name="Yoshida K."/>
            <person name="Zhang L.S."/>
            <person name="Chang S.B."/>
            <person name="Chen F."/>
            <person name="Shi Y."/>
            <person name="Su Y.Y."/>
            <person name="Zhang Y.Q."/>
            <person name="Chen L.J."/>
            <person name="Yin Y."/>
            <person name="Lin M."/>
            <person name="Huang H."/>
            <person name="Deng H."/>
            <person name="Wang Z.W."/>
            <person name="Zhu S.L."/>
            <person name="Zhao X."/>
            <person name="Deng C."/>
            <person name="Niu S.C."/>
            <person name="Huang J."/>
            <person name="Wang M."/>
            <person name="Liu G.H."/>
            <person name="Yang H.J."/>
            <person name="Xiao X.J."/>
            <person name="Hsiao Y.Y."/>
            <person name="Wu W.L."/>
            <person name="Chen Y.Y."/>
            <person name="Mitsuda N."/>
            <person name="Ohme-Takagi M."/>
            <person name="Luo Y.B."/>
            <person name="Van de Peer Y."/>
            <person name="Liu Z.J."/>
        </authorList>
    </citation>
    <scope>NUCLEOTIDE SEQUENCE [LARGE SCALE GENOMIC DNA]</scope>
    <source>
        <tissue evidence="1">The whole plant</tissue>
    </source>
</reference>
<name>A0A2I0XGS0_9ASPA</name>
<dbReference type="AlphaFoldDB" id="A0A2I0XGS0"/>
<proteinExistence type="predicted"/>
<dbReference type="EMBL" id="KZ501893">
    <property type="protein sequence ID" value="PKU87109.1"/>
    <property type="molecule type" value="Genomic_DNA"/>
</dbReference>
<sequence length="123" mass="13214">MKPKHLGCGCRKGPVFGFGGQFRYSSLFLGEPRNKSVAKKGAEAGGGLSVEVIRCPICVCVRPELEIADGDGNVIVQIAFDVSKDSFEILKISGGGGMHKLTYPVGGIRYIRPTNQKVLERTC</sequence>
<protein>
    <submittedName>
        <fullName evidence="1">Uncharacterized protein</fullName>
    </submittedName>
</protein>